<dbReference type="Gene3D" id="3.40.190.290">
    <property type="match status" value="1"/>
</dbReference>
<keyword evidence="4" id="KW-0010">Activator</keyword>
<keyword evidence="5" id="KW-0804">Transcription</keyword>
<evidence type="ECO:0000313" key="8">
    <source>
        <dbReference type="Proteomes" id="UP001215503"/>
    </source>
</evidence>
<protein>
    <submittedName>
        <fullName evidence="7">LysR substrate-binding domain-containing protein</fullName>
    </submittedName>
</protein>
<dbReference type="InterPro" id="IPR036390">
    <property type="entry name" value="WH_DNA-bd_sf"/>
</dbReference>
<dbReference type="RefSeq" id="WP_275824124.1">
    <property type="nucleotide sequence ID" value="NZ_JARHUD010000012.1"/>
</dbReference>
<dbReference type="InterPro" id="IPR005119">
    <property type="entry name" value="LysR_subst-bd"/>
</dbReference>
<comment type="similarity">
    <text evidence="1">Belongs to the LysR transcriptional regulatory family.</text>
</comment>
<sequence length="348" mass="38639">MLLLITNWNAHFSGYILNMSLPVISSDLSRLQRRLDFRRLHYFMQIVDAGSLSSAAVALRVAQPALTKAVRSLESDLDLTLLKRSPRGVKPTAAGSRLYVHCKTLFSQLEVAYLDLKREEELQTVVRLGLPYSVGAVMAAPLLEAAVEQTPNISLEMTEKHTPELVGLVAAGKLDLALISTTDRFPELEYKDLVSEEIFLVAPFNRHAADLRLGIGRPIELNQLQHAPIILPTPSLHLRILIEQKLKQAGANLQNVREIDVFSMILNCLDAGLGYSILPAGWIHREVASKRLRAASFRDRYLMSRVISLCWARRDDSPDVTGALKLIERVAAGLIDSGGWMSASMIDK</sequence>
<name>A0ABT5YQV2_9PROT</name>
<dbReference type="Gene3D" id="1.10.10.10">
    <property type="entry name" value="Winged helix-like DNA-binding domain superfamily/Winged helix DNA-binding domain"/>
    <property type="match status" value="1"/>
</dbReference>
<dbReference type="PRINTS" id="PR00039">
    <property type="entry name" value="HTHLYSR"/>
</dbReference>
<evidence type="ECO:0000259" key="6">
    <source>
        <dbReference type="PROSITE" id="PS50931"/>
    </source>
</evidence>
<dbReference type="PROSITE" id="PS50931">
    <property type="entry name" value="HTH_LYSR"/>
    <property type="match status" value="1"/>
</dbReference>
<dbReference type="InterPro" id="IPR036388">
    <property type="entry name" value="WH-like_DNA-bd_sf"/>
</dbReference>
<dbReference type="EMBL" id="JARHUD010000012">
    <property type="protein sequence ID" value="MDF2097339.1"/>
    <property type="molecule type" value="Genomic_DNA"/>
</dbReference>
<evidence type="ECO:0000256" key="2">
    <source>
        <dbReference type="ARBA" id="ARBA00023015"/>
    </source>
</evidence>
<evidence type="ECO:0000313" key="7">
    <source>
        <dbReference type="EMBL" id="MDF2097339.1"/>
    </source>
</evidence>
<keyword evidence="3" id="KW-0238">DNA-binding</keyword>
<organism evidence="7 8">
    <name type="scientific">Aquibaculum arenosum</name>
    <dbReference type="NCBI Taxonomy" id="3032591"/>
    <lineage>
        <taxon>Bacteria</taxon>
        <taxon>Pseudomonadati</taxon>
        <taxon>Pseudomonadota</taxon>
        <taxon>Alphaproteobacteria</taxon>
        <taxon>Rhodospirillales</taxon>
        <taxon>Rhodovibrionaceae</taxon>
        <taxon>Aquibaculum</taxon>
    </lineage>
</organism>
<accession>A0ABT5YQV2</accession>
<dbReference type="InterPro" id="IPR000847">
    <property type="entry name" value="LysR_HTH_N"/>
</dbReference>
<dbReference type="SUPFAM" id="SSF46785">
    <property type="entry name" value="Winged helix' DNA-binding domain"/>
    <property type="match status" value="1"/>
</dbReference>
<evidence type="ECO:0000256" key="5">
    <source>
        <dbReference type="ARBA" id="ARBA00023163"/>
    </source>
</evidence>
<dbReference type="PANTHER" id="PTHR30293">
    <property type="entry name" value="TRANSCRIPTIONAL REGULATORY PROTEIN NAC-RELATED"/>
    <property type="match status" value="1"/>
</dbReference>
<evidence type="ECO:0000256" key="3">
    <source>
        <dbReference type="ARBA" id="ARBA00023125"/>
    </source>
</evidence>
<proteinExistence type="inferred from homology"/>
<keyword evidence="2" id="KW-0805">Transcription regulation</keyword>
<gene>
    <name evidence="7" type="ORF">P2G67_15265</name>
</gene>
<dbReference type="Pfam" id="PF03466">
    <property type="entry name" value="LysR_substrate"/>
    <property type="match status" value="1"/>
</dbReference>
<dbReference type="Pfam" id="PF00126">
    <property type="entry name" value="HTH_1"/>
    <property type="match status" value="1"/>
</dbReference>
<dbReference type="SUPFAM" id="SSF53850">
    <property type="entry name" value="Periplasmic binding protein-like II"/>
    <property type="match status" value="1"/>
</dbReference>
<evidence type="ECO:0000256" key="4">
    <source>
        <dbReference type="ARBA" id="ARBA00023159"/>
    </source>
</evidence>
<dbReference type="PANTHER" id="PTHR30293:SF0">
    <property type="entry name" value="NITROGEN ASSIMILATION REGULATORY PROTEIN NAC"/>
    <property type="match status" value="1"/>
</dbReference>
<dbReference type="Proteomes" id="UP001215503">
    <property type="component" value="Unassembled WGS sequence"/>
</dbReference>
<reference evidence="7 8" key="1">
    <citation type="submission" date="2023-03" db="EMBL/GenBank/DDBJ databases">
        <title>Fodinicurvata sp. CAU 1616 isolated from sea sendiment.</title>
        <authorList>
            <person name="Kim W."/>
        </authorList>
    </citation>
    <scope>NUCLEOTIDE SEQUENCE [LARGE SCALE GENOMIC DNA]</scope>
    <source>
        <strain evidence="7 8">CAU 1616</strain>
    </source>
</reference>
<keyword evidence="8" id="KW-1185">Reference proteome</keyword>
<comment type="caution">
    <text evidence="7">The sequence shown here is derived from an EMBL/GenBank/DDBJ whole genome shotgun (WGS) entry which is preliminary data.</text>
</comment>
<evidence type="ECO:0000256" key="1">
    <source>
        <dbReference type="ARBA" id="ARBA00009437"/>
    </source>
</evidence>
<feature type="domain" description="HTH lysR-type" evidence="6">
    <location>
        <begin position="35"/>
        <end position="92"/>
    </location>
</feature>